<protein>
    <submittedName>
        <fullName evidence="1">Uncharacterized protein</fullName>
    </submittedName>
</protein>
<evidence type="ECO:0000313" key="1">
    <source>
        <dbReference type="EMBL" id="CAI9290356.1"/>
    </source>
</evidence>
<sequence length="190" mass="21015">MLHLGDTGAAADSFPSSSFSSQITSFGLWSDTISYGLRSDAINSGLRFDAASSGHRSGVGDKVPVSSGLRSDAVFGLRFDAVGKAQYVIYMYCMVCGSLGELTKLCGYSFSFGFRFNQSNESAALLGINGVGWIKSWLLEAAKESLRRLNMRRKKKTMDTRSRKRIKSEYDWMRNQVGEDKVEPMGKAWE</sequence>
<gene>
    <name evidence="1" type="ORF">LSALG_LOCUS29551</name>
</gene>
<name>A0AA35ZDK7_LACSI</name>
<dbReference type="EMBL" id="OX465082">
    <property type="protein sequence ID" value="CAI9290356.1"/>
    <property type="molecule type" value="Genomic_DNA"/>
</dbReference>
<accession>A0AA35ZDK7</accession>
<evidence type="ECO:0000313" key="2">
    <source>
        <dbReference type="Proteomes" id="UP001177003"/>
    </source>
</evidence>
<keyword evidence="2" id="KW-1185">Reference proteome</keyword>
<dbReference type="AlphaFoldDB" id="A0AA35ZDK7"/>
<proteinExistence type="predicted"/>
<reference evidence="1" key="1">
    <citation type="submission" date="2023-04" db="EMBL/GenBank/DDBJ databases">
        <authorList>
            <person name="Vijverberg K."/>
            <person name="Xiong W."/>
            <person name="Schranz E."/>
        </authorList>
    </citation>
    <scope>NUCLEOTIDE SEQUENCE</scope>
</reference>
<organism evidence="1 2">
    <name type="scientific">Lactuca saligna</name>
    <name type="common">Willowleaf lettuce</name>
    <dbReference type="NCBI Taxonomy" id="75948"/>
    <lineage>
        <taxon>Eukaryota</taxon>
        <taxon>Viridiplantae</taxon>
        <taxon>Streptophyta</taxon>
        <taxon>Embryophyta</taxon>
        <taxon>Tracheophyta</taxon>
        <taxon>Spermatophyta</taxon>
        <taxon>Magnoliopsida</taxon>
        <taxon>eudicotyledons</taxon>
        <taxon>Gunneridae</taxon>
        <taxon>Pentapetalae</taxon>
        <taxon>asterids</taxon>
        <taxon>campanulids</taxon>
        <taxon>Asterales</taxon>
        <taxon>Asteraceae</taxon>
        <taxon>Cichorioideae</taxon>
        <taxon>Cichorieae</taxon>
        <taxon>Lactucinae</taxon>
        <taxon>Lactuca</taxon>
    </lineage>
</organism>
<dbReference type="Proteomes" id="UP001177003">
    <property type="component" value="Chromosome 6"/>
</dbReference>